<dbReference type="PANTHER" id="PTHR23048">
    <property type="entry name" value="MYOSIN LIGHT CHAIN 1, 3"/>
    <property type="match status" value="1"/>
</dbReference>
<keyword evidence="1" id="KW-0677">Repeat</keyword>
<feature type="domain" description="EF-hand" evidence="2">
    <location>
        <begin position="86"/>
        <end position="121"/>
    </location>
</feature>
<dbReference type="SUPFAM" id="SSF47473">
    <property type="entry name" value="EF-hand"/>
    <property type="match status" value="1"/>
</dbReference>
<dbReference type="Pfam" id="PF13499">
    <property type="entry name" value="EF-hand_7"/>
    <property type="match status" value="1"/>
</dbReference>
<evidence type="ECO:0000259" key="2">
    <source>
        <dbReference type="PROSITE" id="PS50222"/>
    </source>
</evidence>
<gene>
    <name evidence="3" type="ORF">LAZ67_20000766</name>
</gene>
<organism evidence="3 4">
    <name type="scientific">Cordylochernes scorpioides</name>
    <dbReference type="NCBI Taxonomy" id="51811"/>
    <lineage>
        <taxon>Eukaryota</taxon>
        <taxon>Metazoa</taxon>
        <taxon>Ecdysozoa</taxon>
        <taxon>Arthropoda</taxon>
        <taxon>Chelicerata</taxon>
        <taxon>Arachnida</taxon>
        <taxon>Pseudoscorpiones</taxon>
        <taxon>Cheliferoidea</taxon>
        <taxon>Chernetidae</taxon>
        <taxon>Cordylochernes</taxon>
    </lineage>
</organism>
<reference evidence="3 4" key="1">
    <citation type="submission" date="2022-01" db="EMBL/GenBank/DDBJ databases">
        <title>A chromosomal length assembly of Cordylochernes scorpioides.</title>
        <authorList>
            <person name="Zeh D."/>
            <person name="Zeh J."/>
        </authorList>
    </citation>
    <scope>NUCLEOTIDE SEQUENCE [LARGE SCALE GENOMIC DNA]</scope>
    <source>
        <strain evidence="3">IN4F17</strain>
        <tissue evidence="3">Whole Body</tissue>
    </source>
</reference>
<accession>A0ABY6LLQ9</accession>
<evidence type="ECO:0000313" key="4">
    <source>
        <dbReference type="Proteomes" id="UP001235939"/>
    </source>
</evidence>
<dbReference type="InterPro" id="IPR050230">
    <property type="entry name" value="CALM/Myosin/TropC-like"/>
</dbReference>
<keyword evidence="4" id="KW-1185">Reference proteome</keyword>
<proteinExistence type="predicted"/>
<dbReference type="CDD" id="cd00051">
    <property type="entry name" value="EFh"/>
    <property type="match status" value="1"/>
</dbReference>
<dbReference type="PROSITE" id="PS50222">
    <property type="entry name" value="EF_HAND_2"/>
    <property type="match status" value="1"/>
</dbReference>
<name>A0ABY6LLQ9_9ARAC</name>
<protein>
    <recommendedName>
        <fullName evidence="2">EF-hand domain-containing protein</fullName>
    </recommendedName>
</protein>
<evidence type="ECO:0000313" key="3">
    <source>
        <dbReference type="EMBL" id="UYV81322.1"/>
    </source>
</evidence>
<dbReference type="PANTHER" id="PTHR23048:SF0">
    <property type="entry name" value="CALMODULIN LIKE 3"/>
    <property type="match status" value="1"/>
</dbReference>
<dbReference type="InterPro" id="IPR002048">
    <property type="entry name" value="EF_hand_dom"/>
</dbReference>
<evidence type="ECO:0000256" key="1">
    <source>
        <dbReference type="ARBA" id="ARBA00022737"/>
    </source>
</evidence>
<dbReference type="InterPro" id="IPR011992">
    <property type="entry name" value="EF-hand-dom_pair"/>
</dbReference>
<dbReference type="EMBL" id="CP092882">
    <property type="protein sequence ID" value="UYV81322.1"/>
    <property type="molecule type" value="Genomic_DNA"/>
</dbReference>
<dbReference type="Gene3D" id="1.10.238.10">
    <property type="entry name" value="EF-hand"/>
    <property type="match status" value="1"/>
</dbReference>
<dbReference type="Proteomes" id="UP001235939">
    <property type="component" value="Chromosome 20"/>
</dbReference>
<sequence length="159" mass="18433">MPELNLTHTHTTNQVSHLYLAEFRDCFSLNARSGQIRSIQELTATMRSLGLSPTVMELNKYFNQKNGKISFAEFLEILHDHSQKEDIPEEVLKAFRACDRGRSGQIHARELRRILLSWGERLSQKEIDAIYREANVNPNGYINYSDFVRIICAPVPDYY</sequence>